<evidence type="ECO:0000313" key="2">
    <source>
        <dbReference type="EMBL" id="KFB07451.1"/>
    </source>
</evidence>
<comment type="caution">
    <text evidence="2">The sequence shown here is derived from an EMBL/GenBank/DDBJ whole genome shotgun (WGS) entry which is preliminary data.</text>
</comment>
<sequence length="367" mass="42970">MEKLMMKSNYYNKKCKGCGQFFSNDINSPSYVMNPTEKTLYCKRCFQIKHYKKINNDNVDEKHIIDVINKIDIKDNFLIIIVDLFDIYNTLIEQYKDYRNKIIVVNKLNALPKKFNSNITLEKISKIVDSKNILYKDIILYDSIEHININRIYKYIKDASKNKKITYVFGKTNTGKSSLINALLRLNKEKELLTVSPYKNTTLNLSKILIEKNTIIDTPGIPNHDSILNFVSNKDIDKLNNNIKFVSKNFQIKNNNQTYFIEGLCYLNAKSIYENASINFYVKQNIKVHSTKFDKIDNVLKNQNKIFNIVLNQKDIKFTKHSYKLNINVKYNIFLNGLCLVSLKNIEIIDIYLPEKINVYITDNAVI</sequence>
<gene>
    <name evidence="2" type="primary">yqeH</name>
    <name evidence="2" type="ORF">P271_287</name>
</gene>
<dbReference type="EMBL" id="AWQU01000082">
    <property type="protein sequence ID" value="KFB07451.1"/>
    <property type="molecule type" value="Genomic_DNA"/>
</dbReference>
<accession>A0A084U3B5</accession>
<protein>
    <submittedName>
        <fullName evidence="2">Ribosome biogenesis GTPase YqeH</fullName>
    </submittedName>
</protein>
<dbReference type="SUPFAM" id="SSF52540">
    <property type="entry name" value="P-loop containing nucleoside triphosphate hydrolases"/>
    <property type="match status" value="2"/>
</dbReference>
<dbReference type="GO" id="GO:0005525">
    <property type="term" value="F:GTP binding"/>
    <property type="evidence" value="ECO:0007669"/>
    <property type="project" value="InterPro"/>
</dbReference>
<dbReference type="InterPro" id="IPR027417">
    <property type="entry name" value="P-loop_NTPase"/>
</dbReference>
<organism evidence="2 3">
    <name type="scientific">Malacoplasma iowae DK-CPA</name>
    <dbReference type="NCBI Taxonomy" id="1394179"/>
    <lineage>
        <taxon>Bacteria</taxon>
        <taxon>Bacillati</taxon>
        <taxon>Mycoplasmatota</taxon>
        <taxon>Mycoplasmoidales</taxon>
        <taxon>Mycoplasmoidaceae</taxon>
        <taxon>Malacoplasma</taxon>
    </lineage>
</organism>
<dbReference type="InterPro" id="IPR050896">
    <property type="entry name" value="Mito_lipid_metab_GTPase"/>
</dbReference>
<dbReference type="PANTHER" id="PTHR46434">
    <property type="entry name" value="GENETIC INTERACTOR OF PROHIBITINS 3, MITOCHONDRIAL"/>
    <property type="match status" value="1"/>
</dbReference>
<reference evidence="2 3" key="1">
    <citation type="journal article" date="2014" name="PLoS ONE">
        <title>Reduction of Hydrogen Peroxide Accumulation and Toxicity by a Catalase from Mycoplasma iowae.</title>
        <authorList>
            <person name="Pritchard R.E."/>
            <person name="Prassinos A.J."/>
            <person name="Osborne J.D."/>
            <person name="Raviv Z."/>
            <person name="Balish M.F."/>
        </authorList>
    </citation>
    <scope>NUCLEOTIDE SEQUENCE [LARGE SCALE GENOMIC DNA]</scope>
    <source>
        <strain evidence="2 3">DK-CPA</strain>
    </source>
</reference>
<dbReference type="AlphaFoldDB" id="A0A084U3B5"/>
<feature type="domain" description="G" evidence="1">
    <location>
        <begin position="167"/>
        <end position="231"/>
    </location>
</feature>
<evidence type="ECO:0000313" key="3">
    <source>
        <dbReference type="Proteomes" id="UP000028523"/>
    </source>
</evidence>
<dbReference type="Pfam" id="PF01926">
    <property type="entry name" value="MMR_HSR1"/>
    <property type="match status" value="1"/>
</dbReference>
<dbReference type="InterPro" id="IPR006073">
    <property type="entry name" value="GTP-bd"/>
</dbReference>
<keyword evidence="3" id="KW-1185">Reference proteome</keyword>
<dbReference type="Proteomes" id="UP000028523">
    <property type="component" value="Unassembled WGS sequence"/>
</dbReference>
<dbReference type="PANTHER" id="PTHR46434:SF1">
    <property type="entry name" value="GENETIC INTERACTOR OF PROHIBITINS 3, MITOCHONDRIAL"/>
    <property type="match status" value="1"/>
</dbReference>
<dbReference type="Gene3D" id="3.40.50.300">
    <property type="entry name" value="P-loop containing nucleotide triphosphate hydrolases"/>
    <property type="match status" value="1"/>
</dbReference>
<proteinExistence type="predicted"/>
<evidence type="ECO:0000259" key="1">
    <source>
        <dbReference type="Pfam" id="PF01926"/>
    </source>
</evidence>
<name>A0A084U3B5_MALIO</name>